<protein>
    <submittedName>
        <fullName evidence="1">Uncharacterized protein</fullName>
    </submittedName>
</protein>
<accession>A0A8S5LRU0</accession>
<organism evidence="1">
    <name type="scientific">Siphoviridae sp. ct7EW56</name>
    <dbReference type="NCBI Taxonomy" id="2827562"/>
    <lineage>
        <taxon>Viruses</taxon>
        <taxon>Duplodnaviria</taxon>
        <taxon>Heunggongvirae</taxon>
        <taxon>Uroviricota</taxon>
        <taxon>Caudoviricetes</taxon>
    </lineage>
</organism>
<name>A0A8S5LRU0_9CAUD</name>
<dbReference type="EMBL" id="BK015904">
    <property type="protein sequence ID" value="DAD72740.1"/>
    <property type="molecule type" value="Genomic_DNA"/>
</dbReference>
<proteinExistence type="predicted"/>
<evidence type="ECO:0000313" key="1">
    <source>
        <dbReference type="EMBL" id="DAD72740.1"/>
    </source>
</evidence>
<sequence length="47" mass="5677">MYIWLLYIYQEYIYIKKATIKAAFLSFKHTKNNTKGNYNPLIKTCIL</sequence>
<reference evidence="1" key="1">
    <citation type="journal article" date="2021" name="Proc. Natl. Acad. Sci. U.S.A.">
        <title>A Catalog of Tens of Thousands of Viruses from Human Metagenomes Reveals Hidden Associations with Chronic Diseases.</title>
        <authorList>
            <person name="Tisza M.J."/>
            <person name="Buck C.B."/>
        </authorList>
    </citation>
    <scope>NUCLEOTIDE SEQUENCE</scope>
    <source>
        <strain evidence="1">Ct7EW56</strain>
    </source>
</reference>